<organism evidence="2 3">
    <name type="scientific">Pestalotiopsis fici (strain W106-1 / CGMCC3.15140)</name>
    <dbReference type="NCBI Taxonomy" id="1229662"/>
    <lineage>
        <taxon>Eukaryota</taxon>
        <taxon>Fungi</taxon>
        <taxon>Dikarya</taxon>
        <taxon>Ascomycota</taxon>
        <taxon>Pezizomycotina</taxon>
        <taxon>Sordariomycetes</taxon>
        <taxon>Xylariomycetidae</taxon>
        <taxon>Amphisphaeriales</taxon>
        <taxon>Sporocadaceae</taxon>
        <taxon>Pestalotiopsis</taxon>
    </lineage>
</organism>
<dbReference type="KEGG" id="pfy:PFICI_00604"/>
<dbReference type="AlphaFoldDB" id="W3XNF1"/>
<feature type="region of interest" description="Disordered" evidence="1">
    <location>
        <begin position="149"/>
        <end position="251"/>
    </location>
</feature>
<keyword evidence="3" id="KW-1185">Reference proteome</keyword>
<feature type="compositionally biased region" description="Pro residues" evidence="1">
    <location>
        <begin position="151"/>
        <end position="160"/>
    </location>
</feature>
<feature type="compositionally biased region" description="Low complexity" evidence="1">
    <location>
        <begin position="298"/>
        <end position="309"/>
    </location>
</feature>
<feature type="compositionally biased region" description="Basic and acidic residues" evidence="1">
    <location>
        <begin position="228"/>
        <end position="240"/>
    </location>
</feature>
<dbReference type="OrthoDB" id="4770167at2759"/>
<evidence type="ECO:0000313" key="3">
    <source>
        <dbReference type="Proteomes" id="UP000030651"/>
    </source>
</evidence>
<dbReference type="EMBL" id="KI912109">
    <property type="protein sequence ID" value="ETS86776.1"/>
    <property type="molecule type" value="Genomic_DNA"/>
</dbReference>
<accession>W3XNF1</accession>
<reference evidence="3" key="1">
    <citation type="journal article" date="2015" name="BMC Genomics">
        <title>Genomic and transcriptomic analysis of the endophytic fungus Pestalotiopsis fici reveals its lifestyle and high potential for synthesis of natural products.</title>
        <authorList>
            <person name="Wang X."/>
            <person name="Zhang X."/>
            <person name="Liu L."/>
            <person name="Xiang M."/>
            <person name="Wang W."/>
            <person name="Sun X."/>
            <person name="Che Y."/>
            <person name="Guo L."/>
            <person name="Liu G."/>
            <person name="Guo L."/>
            <person name="Wang C."/>
            <person name="Yin W.B."/>
            <person name="Stadler M."/>
            <person name="Zhang X."/>
            <person name="Liu X."/>
        </authorList>
    </citation>
    <scope>NUCLEOTIDE SEQUENCE [LARGE SCALE GENOMIC DNA]</scope>
    <source>
        <strain evidence="3">W106-1 / CGMCC3.15140</strain>
    </source>
</reference>
<protein>
    <submittedName>
        <fullName evidence="2">Uncharacterized protein</fullName>
    </submittedName>
</protein>
<gene>
    <name evidence="2" type="ORF">PFICI_00604</name>
</gene>
<feature type="region of interest" description="Disordered" evidence="1">
    <location>
        <begin position="279"/>
        <end position="318"/>
    </location>
</feature>
<feature type="compositionally biased region" description="Polar residues" evidence="1">
    <location>
        <begin position="281"/>
        <end position="297"/>
    </location>
</feature>
<dbReference type="Proteomes" id="UP000030651">
    <property type="component" value="Unassembled WGS sequence"/>
</dbReference>
<sequence>MCIELKITYACGHYEEQLTWCPSLQKKKSSRRNKFLGSYKGMKHCGAVRRERPASHRNCDNCLVKTDGLLSQRVGNGASLVHRPLVDESFRQERLCAARESLREAQKGTLKPKGYGHHVNISSQTSVWVPDYYHHPRTVTATANYARASAPAPPVAPPRAPSRAERSRSFSQGRPFASRATSGQSSRNKEGSSQIAGVSDGSPRSIRKPAKPLPTWKAQSLRHTGRLPQRDQGYDHEDSLPVRGRPFPTSVASRQLPRPIFETYLQAHKEVERLHALNQRPLPNSSRKTPQATTKQTLLASLGLGSSHHAGGEADSDVSFACEAARRIEARAARR</sequence>
<dbReference type="RefSeq" id="XP_007827376.1">
    <property type="nucleotide sequence ID" value="XM_007829185.1"/>
</dbReference>
<feature type="compositionally biased region" description="Polar residues" evidence="1">
    <location>
        <begin position="179"/>
        <end position="196"/>
    </location>
</feature>
<evidence type="ECO:0000256" key="1">
    <source>
        <dbReference type="SAM" id="MobiDB-lite"/>
    </source>
</evidence>
<dbReference type="GeneID" id="19265617"/>
<evidence type="ECO:0000313" key="2">
    <source>
        <dbReference type="EMBL" id="ETS86776.1"/>
    </source>
</evidence>
<proteinExistence type="predicted"/>
<dbReference type="HOGENOM" id="CLU_829248_0_0_1"/>
<dbReference type="InParanoid" id="W3XNF1"/>
<name>W3XNF1_PESFW</name>